<dbReference type="Gene3D" id="3.40.50.1820">
    <property type="entry name" value="alpha/beta hydrolase"/>
    <property type="match status" value="1"/>
</dbReference>
<dbReference type="GO" id="GO:0016020">
    <property type="term" value="C:membrane"/>
    <property type="evidence" value="ECO:0007669"/>
    <property type="project" value="TreeGrafter"/>
</dbReference>
<dbReference type="InterPro" id="IPR050266">
    <property type="entry name" value="AB_hydrolase_sf"/>
</dbReference>
<comment type="caution">
    <text evidence="2">The sequence shown here is derived from an EMBL/GenBank/DDBJ whole genome shotgun (WGS) entry which is preliminary data.</text>
</comment>
<dbReference type="InterPro" id="IPR000073">
    <property type="entry name" value="AB_hydrolase_1"/>
</dbReference>
<evidence type="ECO:0000259" key="1">
    <source>
        <dbReference type="Pfam" id="PF12697"/>
    </source>
</evidence>
<dbReference type="SUPFAM" id="SSF53474">
    <property type="entry name" value="alpha/beta-Hydrolases"/>
    <property type="match status" value="1"/>
</dbReference>
<dbReference type="Pfam" id="PF12697">
    <property type="entry name" value="Abhydrolase_6"/>
    <property type="match status" value="1"/>
</dbReference>
<keyword evidence="2" id="KW-0378">Hydrolase</keyword>
<proteinExistence type="predicted"/>
<reference evidence="2 3" key="1">
    <citation type="journal article" date="2014" name="Genome Announc.">
        <title>Draft Genome Sequence of the Antitrypanosomally Active Sponge-Associated Bacterium Actinokineospora sp. Strain EG49.</title>
        <authorList>
            <person name="Harjes J."/>
            <person name="Ryu T."/>
            <person name="Abdelmohsen U.R."/>
            <person name="Moitinho-Silva L."/>
            <person name="Horn H."/>
            <person name="Ravasi T."/>
            <person name="Hentschel U."/>
        </authorList>
    </citation>
    <scope>NUCLEOTIDE SEQUENCE [LARGE SCALE GENOMIC DNA]</scope>
    <source>
        <strain evidence="2 3">EG49</strain>
    </source>
</reference>
<dbReference type="eggNOG" id="COG0596">
    <property type="taxonomic scope" value="Bacteria"/>
</dbReference>
<dbReference type="GO" id="GO:0016787">
    <property type="term" value="F:hydrolase activity"/>
    <property type="evidence" value="ECO:0007669"/>
    <property type="project" value="UniProtKB-KW"/>
</dbReference>
<sequence length="261" mass="28983">MVLIHGLGGTWPIWRPVLRLIEEHCDVLAPTTAGHWGARWHGPVRSPMPEVMADEVEAWMDLAGFRQAHVVGHSLGSWVALELARRGRALSTTVLCPPVAWRHAWHRARLIAQLSSIFLAAHLTIPYAPFLMRWAPVRHTVFRSVVERVDTLSADDAVEVLRGFVRADAYWPAMRGLVGSAGVRPVDGRAHDVHAAWALEDRMAPAAVYAKPLVDRVGVMTHSVIPRSGHLALWENPHAVAELILDRVGAVSRRPPPVRER</sequence>
<evidence type="ECO:0000313" key="3">
    <source>
        <dbReference type="Proteomes" id="UP000019277"/>
    </source>
</evidence>
<dbReference type="AlphaFoldDB" id="W7IN29"/>
<dbReference type="PANTHER" id="PTHR43798:SF33">
    <property type="entry name" value="HYDROLASE, PUTATIVE (AFU_ORTHOLOGUE AFUA_2G14860)-RELATED"/>
    <property type="match status" value="1"/>
</dbReference>
<dbReference type="STRING" id="909613.UO65_2862"/>
<dbReference type="Proteomes" id="UP000019277">
    <property type="component" value="Unassembled WGS sequence"/>
</dbReference>
<dbReference type="PANTHER" id="PTHR43798">
    <property type="entry name" value="MONOACYLGLYCEROL LIPASE"/>
    <property type="match status" value="1"/>
</dbReference>
<gene>
    <name evidence="2" type="ORF">UO65_2862</name>
</gene>
<organism evidence="2 3">
    <name type="scientific">Actinokineospora spheciospongiae</name>
    <dbReference type="NCBI Taxonomy" id="909613"/>
    <lineage>
        <taxon>Bacteria</taxon>
        <taxon>Bacillati</taxon>
        <taxon>Actinomycetota</taxon>
        <taxon>Actinomycetes</taxon>
        <taxon>Pseudonocardiales</taxon>
        <taxon>Pseudonocardiaceae</taxon>
        <taxon>Actinokineospora</taxon>
    </lineage>
</organism>
<accession>W7IN29</accession>
<name>W7IN29_9PSEU</name>
<dbReference type="EMBL" id="AYXG01000101">
    <property type="protein sequence ID" value="EWC61803.1"/>
    <property type="molecule type" value="Genomic_DNA"/>
</dbReference>
<feature type="domain" description="AB hydrolase-1" evidence="1">
    <location>
        <begin position="1"/>
        <end position="242"/>
    </location>
</feature>
<dbReference type="InterPro" id="IPR029058">
    <property type="entry name" value="AB_hydrolase_fold"/>
</dbReference>
<protein>
    <submittedName>
        <fullName evidence="2">Putative hydrolase</fullName>
    </submittedName>
</protein>
<evidence type="ECO:0000313" key="2">
    <source>
        <dbReference type="EMBL" id="EWC61803.1"/>
    </source>
</evidence>
<keyword evidence="3" id="KW-1185">Reference proteome</keyword>